<evidence type="ECO:0000313" key="2">
    <source>
        <dbReference type="Proteomes" id="UP000094313"/>
    </source>
</evidence>
<organism evidence="1 2">
    <name type="scientific">Pedobacter steynii</name>
    <dbReference type="NCBI Taxonomy" id="430522"/>
    <lineage>
        <taxon>Bacteria</taxon>
        <taxon>Pseudomonadati</taxon>
        <taxon>Bacteroidota</taxon>
        <taxon>Sphingobacteriia</taxon>
        <taxon>Sphingobacteriales</taxon>
        <taxon>Sphingobacteriaceae</taxon>
        <taxon>Pedobacter</taxon>
    </lineage>
</organism>
<dbReference type="PROSITE" id="PS51257">
    <property type="entry name" value="PROKAR_LIPOPROTEIN"/>
    <property type="match status" value="1"/>
</dbReference>
<protein>
    <recommendedName>
        <fullName evidence="3">DUF4302 domain-containing protein</fullName>
    </recommendedName>
</protein>
<dbReference type="EMBL" id="CP017141">
    <property type="protein sequence ID" value="AOM77247.1"/>
    <property type="molecule type" value="Genomic_DNA"/>
</dbReference>
<accession>A0A1D7QF32</accession>
<dbReference type="OrthoDB" id="707849at2"/>
<reference evidence="1 2" key="1">
    <citation type="submission" date="2016-08" db="EMBL/GenBank/DDBJ databases">
        <authorList>
            <person name="Seilhamer J.J."/>
        </authorList>
    </citation>
    <scope>NUCLEOTIDE SEQUENCE [LARGE SCALE GENOMIC DNA]</scope>
    <source>
        <strain evidence="1 2">DX4</strain>
    </source>
</reference>
<sequence length="444" mass="50213">MKNIWIIIFLGSLLFSSCKKDSKDAYEVEKVFPNSEEVFNDFKKAIVNGQSVWKGTLKPKSGKVYSLYINLTAKGVVSMMADLSPESGSVPKTAKFFLRSEKTNAVISFSEGTYLDSIYVKKGRDVIAADTSYSFSYKKGDTIMLVGNRYGDELKLSTANVQERNDFNAGELGKSLQSVSQFFYNKPFYSVITASGYAVQFAVNQVNRSVIASYVDKNQVQSTSADFAYGINKIQFKKPIRLGNKWVYELFFDPLKKVFYLEDGAERISFTGSNMPVIPLHLFMGNGFPSELSIPSPFYITQLPGWSESYYYAWAIATSELNYSPYQGFLLVTDFDFSDKNKVMNFNIYFDISGTLYKGTFPFSYTKTTDGTYKFKMLPLDLQNPAHANADVIKTYVEILVRIVENHRFKLDYYDTPNGLLGQFISQDDPDMYFTGVIGSMVNP</sequence>
<dbReference type="KEGG" id="psty:BFS30_08780"/>
<evidence type="ECO:0000313" key="1">
    <source>
        <dbReference type="EMBL" id="AOM77247.1"/>
    </source>
</evidence>
<keyword evidence="2" id="KW-1185">Reference proteome</keyword>
<name>A0A1D7QF32_9SPHI</name>
<proteinExistence type="predicted"/>
<dbReference type="Proteomes" id="UP000094313">
    <property type="component" value="Chromosome"/>
</dbReference>
<dbReference type="InterPro" id="IPR025396">
    <property type="entry name" value="DUF4302"/>
</dbReference>
<dbReference type="RefSeq" id="WP_069378938.1">
    <property type="nucleotide sequence ID" value="NZ_CP017141.1"/>
</dbReference>
<evidence type="ECO:0008006" key="3">
    <source>
        <dbReference type="Google" id="ProtNLM"/>
    </source>
</evidence>
<gene>
    <name evidence="1" type="ORF">BFS30_08780</name>
</gene>
<dbReference type="Pfam" id="PF14135">
    <property type="entry name" value="DUF4302"/>
    <property type="match status" value="1"/>
</dbReference>
<dbReference type="AlphaFoldDB" id="A0A1D7QF32"/>